<dbReference type="AlphaFoldDB" id="A0A016S2T1"/>
<evidence type="ECO:0000313" key="1">
    <source>
        <dbReference type="EMBL" id="EYB84950.1"/>
    </source>
</evidence>
<dbReference type="Proteomes" id="UP000024635">
    <property type="component" value="Unassembled WGS sequence"/>
</dbReference>
<protein>
    <submittedName>
        <fullName evidence="1">Uncharacterized protein</fullName>
    </submittedName>
</protein>
<organism evidence="1 2">
    <name type="scientific">Ancylostoma ceylanicum</name>
    <dbReference type="NCBI Taxonomy" id="53326"/>
    <lineage>
        <taxon>Eukaryota</taxon>
        <taxon>Metazoa</taxon>
        <taxon>Ecdysozoa</taxon>
        <taxon>Nematoda</taxon>
        <taxon>Chromadorea</taxon>
        <taxon>Rhabditida</taxon>
        <taxon>Rhabditina</taxon>
        <taxon>Rhabditomorpha</taxon>
        <taxon>Strongyloidea</taxon>
        <taxon>Ancylostomatidae</taxon>
        <taxon>Ancylostomatinae</taxon>
        <taxon>Ancylostoma</taxon>
    </lineage>
</organism>
<name>A0A016S2T1_9BILA</name>
<keyword evidence="2" id="KW-1185">Reference proteome</keyword>
<proteinExistence type="predicted"/>
<dbReference type="EMBL" id="JARK01001642">
    <property type="protein sequence ID" value="EYB84950.1"/>
    <property type="molecule type" value="Genomic_DNA"/>
</dbReference>
<evidence type="ECO:0000313" key="2">
    <source>
        <dbReference type="Proteomes" id="UP000024635"/>
    </source>
</evidence>
<reference evidence="2" key="1">
    <citation type="journal article" date="2015" name="Nat. Genet.">
        <title>The genome and transcriptome of the zoonotic hookworm Ancylostoma ceylanicum identify infection-specific gene families.</title>
        <authorList>
            <person name="Schwarz E.M."/>
            <person name="Hu Y."/>
            <person name="Antoshechkin I."/>
            <person name="Miller M.M."/>
            <person name="Sternberg P.W."/>
            <person name="Aroian R.V."/>
        </authorList>
    </citation>
    <scope>NUCLEOTIDE SEQUENCE</scope>
    <source>
        <strain evidence="2">HY135</strain>
    </source>
</reference>
<gene>
    <name evidence="1" type="primary">Acey_s0306.g1971</name>
    <name evidence="1" type="ORF">Y032_0306g1971</name>
</gene>
<comment type="caution">
    <text evidence="1">The sequence shown here is derived from an EMBL/GenBank/DDBJ whole genome shotgun (WGS) entry which is preliminary data.</text>
</comment>
<accession>A0A016S2T1</accession>
<sequence>MKIAGLLTVLSFHWSRWELHAIVALVHLAGNVRVSLDLPPINQCLVLILALVINLTENHAFLVGSEELR</sequence>